<dbReference type="InterPro" id="IPR037042">
    <property type="entry name" value="YdaT-like_sf"/>
</dbReference>
<dbReference type="RefSeq" id="WP_100096992.1">
    <property type="nucleotide sequence ID" value="NZ_CP017613.1"/>
</dbReference>
<evidence type="ECO:0000313" key="2">
    <source>
        <dbReference type="Proteomes" id="UP000229055"/>
    </source>
</evidence>
<dbReference type="AlphaFoldDB" id="A0A2D3TFI4"/>
<gene>
    <name evidence="1" type="ORF">BJP43_09640</name>
</gene>
<evidence type="ECO:0008006" key="3">
    <source>
        <dbReference type="Google" id="ProtNLM"/>
    </source>
</evidence>
<protein>
    <recommendedName>
        <fullName evidence="3">Bacterial toxin YdaT domain-containing protein</fullName>
    </recommendedName>
</protein>
<reference evidence="2" key="1">
    <citation type="submission" date="2016-10" db="EMBL/GenBank/DDBJ databases">
        <authorList>
            <person name="Chevignon G."/>
        </authorList>
    </citation>
    <scope>NUCLEOTIDE SEQUENCE [LARGE SCALE GENOMIC DNA]</scope>
    <source>
        <strain evidence="2">ZA17</strain>
    </source>
</reference>
<dbReference type="Gene3D" id="1.10.3600.10">
    <property type="entry name" value="Putative bacterial toxin ydaT"/>
    <property type="match status" value="1"/>
</dbReference>
<evidence type="ECO:0000313" key="1">
    <source>
        <dbReference type="EMBL" id="ATW34473.1"/>
    </source>
</evidence>
<dbReference type="EMBL" id="CP017613">
    <property type="protein sequence ID" value="ATW34473.1"/>
    <property type="molecule type" value="Genomic_DNA"/>
</dbReference>
<accession>A0A2D3TFI4</accession>
<organism evidence="1 2">
    <name type="scientific">Candidatus Williamhamiltonella defendens</name>
    <dbReference type="NCBI Taxonomy" id="138072"/>
    <lineage>
        <taxon>Bacteria</taxon>
        <taxon>Pseudomonadati</taxon>
        <taxon>Pseudomonadota</taxon>
        <taxon>Gammaproteobacteria</taxon>
        <taxon>Enterobacterales</taxon>
        <taxon>Enterobacteriaceae</taxon>
        <taxon>aphid secondary symbionts</taxon>
        <taxon>Candidatus Williamhamiltonella</taxon>
    </lineage>
</organism>
<dbReference type="Proteomes" id="UP000229055">
    <property type="component" value="Chromosome"/>
</dbReference>
<proteinExistence type="predicted"/>
<sequence length="207" mass="23190">MKKYSRLDLLMAAVNRWLEQPKASRSKITAEIVQSAEDCGLTEQLANEGITFNCTDDIYNDMRVNAQKIFRWLGHYEGIHPFHDRLWHIEVAILGAMPEALRLNYLNDVYGVIGALVCARQQNGQNIDATRMAASLTKEQMEAQISVIELGYRPDLHAAKTAYREVSEAVATGTAVLAELERTFPELSGKKKAAGGQESIQRRLKVL</sequence>
<reference evidence="2" key="2">
    <citation type="submission" date="2017-11" db="EMBL/GenBank/DDBJ databases">
        <title>PacBio sequencing of new strain of the secondary endosymbiont Candidatus Hamiltonella defensa.</title>
        <authorList>
            <person name="Strand M.R."/>
            <person name="Oliver K."/>
        </authorList>
    </citation>
    <scope>NUCLEOTIDE SEQUENCE [LARGE SCALE GENOMIC DNA]</scope>
    <source>
        <strain evidence="2">ZA17</strain>
    </source>
</reference>
<name>A0A2D3TFI4_9ENTR</name>